<name>D8M8U6_BLAHO</name>
<keyword evidence="11" id="KW-1185">Reference proteome</keyword>
<dbReference type="Proteomes" id="UP000008312">
    <property type="component" value="Unassembled WGS sequence"/>
</dbReference>
<gene>
    <name evidence="10" type="ORF">GSBLH_T00004218001</name>
</gene>
<evidence type="ECO:0000313" key="10">
    <source>
        <dbReference type="EMBL" id="CBK24485.2"/>
    </source>
</evidence>
<dbReference type="GeneID" id="24921254"/>
<dbReference type="EMBL" id="FN668688">
    <property type="protein sequence ID" value="CBK24485.2"/>
    <property type="molecule type" value="Genomic_DNA"/>
</dbReference>
<dbReference type="InParanoid" id="D8M8U6"/>
<dbReference type="GO" id="GO:0005634">
    <property type="term" value="C:nucleus"/>
    <property type="evidence" value="ECO:0007669"/>
    <property type="project" value="UniProtKB-SubCell"/>
</dbReference>
<comment type="function">
    <text evidence="9">Protein phosphatase that catalyzes the dephosphorylation of the C-terminal domain of RNA polymerase II. Plays a role in RNA processing and termination.</text>
</comment>
<comment type="catalytic activity">
    <reaction evidence="8 9">
        <text>O-phospho-L-threonyl-[protein] + H2O = L-threonyl-[protein] + phosphate</text>
        <dbReference type="Rhea" id="RHEA:47004"/>
        <dbReference type="Rhea" id="RHEA-COMP:11060"/>
        <dbReference type="Rhea" id="RHEA-COMP:11605"/>
        <dbReference type="ChEBI" id="CHEBI:15377"/>
        <dbReference type="ChEBI" id="CHEBI:30013"/>
        <dbReference type="ChEBI" id="CHEBI:43474"/>
        <dbReference type="ChEBI" id="CHEBI:61977"/>
        <dbReference type="EC" id="3.1.3.16"/>
    </reaction>
</comment>
<evidence type="ECO:0000256" key="8">
    <source>
        <dbReference type="ARBA" id="ARBA00048336"/>
    </source>
</evidence>
<proteinExistence type="inferred from homology"/>
<dbReference type="Gene3D" id="3.40.50.2300">
    <property type="match status" value="2"/>
</dbReference>
<comment type="subcellular location">
    <subcellularLocation>
        <location evidence="1 9">Nucleus</location>
    </subcellularLocation>
</comment>
<dbReference type="GO" id="GO:0004722">
    <property type="term" value="F:protein serine/threonine phosphatase activity"/>
    <property type="evidence" value="ECO:0007669"/>
    <property type="project" value="UniProtKB-UniRule"/>
</dbReference>
<dbReference type="PANTHER" id="PTHR20383">
    <property type="entry name" value="RNA POLYMERASE II SUBUNIT A C-TERMINAL DOMAIN PHOSPHATASE"/>
    <property type="match status" value="1"/>
</dbReference>
<evidence type="ECO:0000256" key="6">
    <source>
        <dbReference type="ARBA" id="ARBA00023242"/>
    </source>
</evidence>
<dbReference type="RefSeq" id="XP_012898533.1">
    <property type="nucleotide sequence ID" value="XM_013043079.1"/>
</dbReference>
<evidence type="ECO:0000313" key="11">
    <source>
        <dbReference type="Proteomes" id="UP000008312"/>
    </source>
</evidence>
<keyword evidence="4 9" id="KW-0378">Hydrolase</keyword>
<dbReference type="Pfam" id="PF04722">
    <property type="entry name" value="Ssu72"/>
    <property type="match status" value="1"/>
</dbReference>
<evidence type="ECO:0000256" key="2">
    <source>
        <dbReference type="ARBA" id="ARBA00008978"/>
    </source>
</evidence>
<dbReference type="OMA" id="TQPNVYQ"/>
<reference evidence="10" key="1">
    <citation type="submission" date="2010-02" db="EMBL/GenBank/DDBJ databases">
        <title>Sequencing and annotation of the Blastocystis hominis genome.</title>
        <authorList>
            <person name="Wincker P."/>
        </authorList>
    </citation>
    <scope>NUCLEOTIDE SEQUENCE</scope>
    <source>
        <strain evidence="10">Singapore isolate B</strain>
    </source>
</reference>
<sequence>MQEKGYQFATICSSNVNRSMEAHSLFKKNHLRVCSYGTGRKIKIPGLSEKKPLEYGFGTEYETILNDLIELNKDFFTEREIIPMIQRDKGVKKAPQRFQDEFDLSFIDVCICFDEHVFDSVVEELQFRGCSKIKPIFVFNIHVKDRVSTAREGAKHALRLAEMVWMEWVAE</sequence>
<accession>D8M8U6</accession>
<keyword evidence="3 9" id="KW-0507">mRNA processing</keyword>
<dbReference type="GO" id="GO:0006397">
    <property type="term" value="P:mRNA processing"/>
    <property type="evidence" value="ECO:0007669"/>
    <property type="project" value="UniProtKB-KW"/>
</dbReference>
<evidence type="ECO:0000256" key="9">
    <source>
        <dbReference type="RuleBase" id="RU369031"/>
    </source>
</evidence>
<organism evidence="10">
    <name type="scientific">Blastocystis hominis</name>
    <dbReference type="NCBI Taxonomy" id="12968"/>
    <lineage>
        <taxon>Eukaryota</taxon>
        <taxon>Sar</taxon>
        <taxon>Stramenopiles</taxon>
        <taxon>Bigyra</taxon>
        <taxon>Opalozoa</taxon>
        <taxon>Opalinata</taxon>
        <taxon>Blastocystidae</taxon>
        <taxon>Blastocystis</taxon>
    </lineage>
</organism>
<evidence type="ECO:0000256" key="3">
    <source>
        <dbReference type="ARBA" id="ARBA00022664"/>
    </source>
</evidence>
<dbReference type="EC" id="3.1.3.16" evidence="9"/>
<dbReference type="InterPro" id="IPR006811">
    <property type="entry name" value="RNA_pol_II_suA"/>
</dbReference>
<dbReference type="OrthoDB" id="57957at2759"/>
<keyword evidence="6 9" id="KW-0539">Nucleus</keyword>
<dbReference type="AlphaFoldDB" id="D8M8U6"/>
<keyword evidence="5 9" id="KW-0904">Protein phosphatase</keyword>
<evidence type="ECO:0000256" key="7">
    <source>
        <dbReference type="ARBA" id="ARBA00047761"/>
    </source>
</evidence>
<comment type="similarity">
    <text evidence="2 9">Belongs to the SSU72 phosphatase family.</text>
</comment>
<evidence type="ECO:0000256" key="4">
    <source>
        <dbReference type="ARBA" id="ARBA00022801"/>
    </source>
</evidence>
<evidence type="ECO:0000256" key="1">
    <source>
        <dbReference type="ARBA" id="ARBA00004123"/>
    </source>
</evidence>
<protein>
    <recommendedName>
        <fullName evidence="9">RNA polymerase II subunit A C-terminal domain phosphatase SSU72</fullName>
        <shortName evidence="9">CTD phosphatase SSU72</shortName>
        <ecNumber evidence="9">3.1.3.16</ecNumber>
    </recommendedName>
</protein>
<comment type="catalytic activity">
    <reaction evidence="7 9">
        <text>O-phospho-L-seryl-[protein] + H2O = L-seryl-[protein] + phosphate</text>
        <dbReference type="Rhea" id="RHEA:20629"/>
        <dbReference type="Rhea" id="RHEA-COMP:9863"/>
        <dbReference type="Rhea" id="RHEA-COMP:11604"/>
        <dbReference type="ChEBI" id="CHEBI:15377"/>
        <dbReference type="ChEBI" id="CHEBI:29999"/>
        <dbReference type="ChEBI" id="CHEBI:43474"/>
        <dbReference type="ChEBI" id="CHEBI:83421"/>
        <dbReference type="EC" id="3.1.3.16"/>
    </reaction>
</comment>
<evidence type="ECO:0000256" key="5">
    <source>
        <dbReference type="ARBA" id="ARBA00022912"/>
    </source>
</evidence>